<evidence type="ECO:0000313" key="2">
    <source>
        <dbReference type="Proteomes" id="UP001177021"/>
    </source>
</evidence>
<dbReference type="EMBL" id="CASHSV030000513">
    <property type="protein sequence ID" value="CAJ2665780.1"/>
    <property type="molecule type" value="Genomic_DNA"/>
</dbReference>
<accession>A0ACB0LAD3</accession>
<dbReference type="Proteomes" id="UP001177021">
    <property type="component" value="Unassembled WGS sequence"/>
</dbReference>
<evidence type="ECO:0000313" key="1">
    <source>
        <dbReference type="EMBL" id="CAJ2665780.1"/>
    </source>
</evidence>
<organism evidence="1 2">
    <name type="scientific">Trifolium pratense</name>
    <name type="common">Red clover</name>
    <dbReference type="NCBI Taxonomy" id="57577"/>
    <lineage>
        <taxon>Eukaryota</taxon>
        <taxon>Viridiplantae</taxon>
        <taxon>Streptophyta</taxon>
        <taxon>Embryophyta</taxon>
        <taxon>Tracheophyta</taxon>
        <taxon>Spermatophyta</taxon>
        <taxon>Magnoliopsida</taxon>
        <taxon>eudicotyledons</taxon>
        <taxon>Gunneridae</taxon>
        <taxon>Pentapetalae</taxon>
        <taxon>rosids</taxon>
        <taxon>fabids</taxon>
        <taxon>Fabales</taxon>
        <taxon>Fabaceae</taxon>
        <taxon>Papilionoideae</taxon>
        <taxon>50 kb inversion clade</taxon>
        <taxon>NPAAA clade</taxon>
        <taxon>Hologalegina</taxon>
        <taxon>IRL clade</taxon>
        <taxon>Trifolieae</taxon>
        <taxon>Trifolium</taxon>
    </lineage>
</organism>
<comment type="caution">
    <text evidence="1">The sequence shown here is derived from an EMBL/GenBank/DDBJ whole genome shotgun (WGS) entry which is preliminary data.</text>
</comment>
<name>A0ACB0LAD3_TRIPR</name>
<keyword evidence="2" id="KW-1185">Reference proteome</keyword>
<reference evidence="1" key="1">
    <citation type="submission" date="2023-10" db="EMBL/GenBank/DDBJ databases">
        <authorList>
            <person name="Rodriguez Cubillos JULIANA M."/>
            <person name="De Vega J."/>
        </authorList>
    </citation>
    <scope>NUCLEOTIDE SEQUENCE</scope>
</reference>
<proteinExistence type="predicted"/>
<protein>
    <submittedName>
        <fullName evidence="1">Uncharacterized protein</fullName>
    </submittedName>
</protein>
<sequence>MWKKKQKQKVKVTSQKPFMLRTEQRGKMKDEKLMKKVKDILTEEEKMRIPIAQALPWTIYEPECLIKPPAKESTKPIDVKLRSDMRAIDRAEFDHQLAEEEEIRRLRKELIPKAQPMPYFDKPFIPRRSMKQLTIPEEPKFHIPNHKKLIKCLSFKEMRSYSFADENVDDSSGHLLMWREIFNLYRDEQN</sequence>
<gene>
    <name evidence="1" type="ORF">MILVUS5_LOCUS30681</name>
</gene>